<dbReference type="PANTHER" id="PTHR23324">
    <property type="entry name" value="SEC14 RELATED PROTEIN"/>
    <property type="match status" value="1"/>
</dbReference>
<dbReference type="Gene3D" id="2.60.120.680">
    <property type="entry name" value="GOLD domain"/>
    <property type="match status" value="1"/>
</dbReference>
<evidence type="ECO:0000259" key="2">
    <source>
        <dbReference type="PROSITE" id="PS50866"/>
    </source>
</evidence>
<reference evidence="3 4" key="1">
    <citation type="journal article" date="2017" name="Curr. Biol.">
        <title>Genome architecture and evolution of a unichromosomal asexual nematode.</title>
        <authorList>
            <person name="Fradin H."/>
            <person name="Zegar C."/>
            <person name="Gutwein M."/>
            <person name="Lucas J."/>
            <person name="Kovtun M."/>
            <person name="Corcoran D."/>
            <person name="Baugh L.R."/>
            <person name="Kiontke K."/>
            <person name="Gunsalus K."/>
            <person name="Fitch D.H."/>
            <person name="Piano F."/>
        </authorList>
    </citation>
    <scope>NUCLEOTIDE SEQUENCE [LARGE SCALE GENOMIC DNA]</scope>
    <source>
        <strain evidence="3">PF1309</strain>
    </source>
</reference>
<dbReference type="Proteomes" id="UP000218231">
    <property type="component" value="Unassembled WGS sequence"/>
</dbReference>
<dbReference type="SUPFAM" id="SSF52087">
    <property type="entry name" value="CRAL/TRIO domain"/>
    <property type="match status" value="1"/>
</dbReference>
<dbReference type="PROSITE" id="PS50191">
    <property type="entry name" value="CRAL_TRIO"/>
    <property type="match status" value="1"/>
</dbReference>
<dbReference type="InterPro" id="IPR001251">
    <property type="entry name" value="CRAL-TRIO_dom"/>
</dbReference>
<dbReference type="AlphaFoldDB" id="A0A2A2M0G0"/>
<dbReference type="PROSITE" id="PS50866">
    <property type="entry name" value="GOLD"/>
    <property type="match status" value="1"/>
</dbReference>
<evidence type="ECO:0000313" key="3">
    <source>
        <dbReference type="EMBL" id="PAV91899.1"/>
    </source>
</evidence>
<evidence type="ECO:0000313" key="4">
    <source>
        <dbReference type="Proteomes" id="UP000218231"/>
    </source>
</evidence>
<dbReference type="OrthoDB" id="1434354at2759"/>
<dbReference type="SUPFAM" id="SSF46938">
    <property type="entry name" value="CRAL/TRIO N-terminal domain"/>
    <property type="match status" value="1"/>
</dbReference>
<evidence type="ECO:0000259" key="1">
    <source>
        <dbReference type="PROSITE" id="PS50191"/>
    </source>
</evidence>
<dbReference type="InterPro" id="IPR036598">
    <property type="entry name" value="GOLD_dom_sf"/>
</dbReference>
<dbReference type="STRING" id="2018661.A0A2A2M0G0"/>
<dbReference type="GO" id="GO:0005737">
    <property type="term" value="C:cytoplasm"/>
    <property type="evidence" value="ECO:0007669"/>
    <property type="project" value="TreeGrafter"/>
</dbReference>
<dbReference type="InterPro" id="IPR051064">
    <property type="entry name" value="SEC14/CRAL-TRIO_domain"/>
</dbReference>
<evidence type="ECO:0008006" key="5">
    <source>
        <dbReference type="Google" id="ProtNLM"/>
    </source>
</evidence>
<comment type="caution">
    <text evidence="3">The sequence shown here is derived from an EMBL/GenBank/DDBJ whole genome shotgun (WGS) entry which is preliminary data.</text>
</comment>
<sequence length="383" mass="43923">MVENHYPREDELTDLQKQKIAEVRRKCEDVSWRYPEYLTDFTILRWLMGWDYDVDVIIPKIGHAIKTLFNLKCHKMPIKSPEEINSYGRTLSPMSEYFPGGIMSQDREGNVVYVHCVGKVSPKTIVKGGPTSMLFKSCIIEGELAIKLVREAEAKNKRKLGCKVIVDMEGFSMDHLYMPAAKIYLALATLLQDLFADFGRVVYIINQPSIMSAAFAVISPVLSNNLKEKIKFLGNDWKDIICNDIGPENVYPQWGGTKTVGRPDTYLRMGGDVPEKLWYNPDANPDEKKLKKLSVNARSKGVVRVDGKKGKQFKWLFRVSSGDIDFSIEFDERTVYPVFRCTTDFHPEMDSFLCEYDGLYTFVFDNSHGLVFGKEIKHYIELM</sequence>
<feature type="domain" description="CRAL-TRIO" evidence="1">
    <location>
        <begin position="90"/>
        <end position="262"/>
    </location>
</feature>
<dbReference type="SUPFAM" id="SSF101576">
    <property type="entry name" value="Supernatant protein factor (SPF), C-terminal domain"/>
    <property type="match status" value="1"/>
</dbReference>
<protein>
    <recommendedName>
        <fullName evidence="5">CRAL-TRIO domain-containing protein</fullName>
    </recommendedName>
</protein>
<dbReference type="PANTHER" id="PTHR23324:SF7">
    <property type="entry name" value="CRAL-TRIO DOMAIN-CONTAINING PROTEIN"/>
    <property type="match status" value="1"/>
</dbReference>
<dbReference type="Gene3D" id="3.40.525.10">
    <property type="entry name" value="CRAL-TRIO lipid binding domain"/>
    <property type="match status" value="1"/>
</dbReference>
<gene>
    <name evidence="3" type="ORF">WR25_21872</name>
</gene>
<dbReference type="InterPro" id="IPR036273">
    <property type="entry name" value="CRAL/TRIO_N_dom_sf"/>
</dbReference>
<dbReference type="InterPro" id="IPR036865">
    <property type="entry name" value="CRAL-TRIO_dom_sf"/>
</dbReference>
<name>A0A2A2M0G0_9BILA</name>
<proteinExistence type="predicted"/>
<dbReference type="InterPro" id="IPR009038">
    <property type="entry name" value="GOLD_dom"/>
</dbReference>
<dbReference type="Pfam" id="PF00650">
    <property type="entry name" value="CRAL_TRIO"/>
    <property type="match status" value="1"/>
</dbReference>
<dbReference type="SMART" id="SM00516">
    <property type="entry name" value="SEC14"/>
    <property type="match status" value="1"/>
</dbReference>
<keyword evidence="4" id="KW-1185">Reference proteome</keyword>
<dbReference type="CDD" id="cd00170">
    <property type="entry name" value="SEC14"/>
    <property type="match status" value="1"/>
</dbReference>
<accession>A0A2A2M0G0</accession>
<feature type="domain" description="GOLD" evidence="2">
    <location>
        <begin position="286"/>
        <end position="382"/>
    </location>
</feature>
<dbReference type="EMBL" id="LIAE01006285">
    <property type="protein sequence ID" value="PAV91899.1"/>
    <property type="molecule type" value="Genomic_DNA"/>
</dbReference>
<organism evidence="3 4">
    <name type="scientific">Diploscapter pachys</name>
    <dbReference type="NCBI Taxonomy" id="2018661"/>
    <lineage>
        <taxon>Eukaryota</taxon>
        <taxon>Metazoa</taxon>
        <taxon>Ecdysozoa</taxon>
        <taxon>Nematoda</taxon>
        <taxon>Chromadorea</taxon>
        <taxon>Rhabditida</taxon>
        <taxon>Rhabditina</taxon>
        <taxon>Rhabditomorpha</taxon>
        <taxon>Rhabditoidea</taxon>
        <taxon>Rhabditidae</taxon>
        <taxon>Diploscapter</taxon>
    </lineage>
</organism>